<feature type="domain" description="Rab-GAP TBC" evidence="2">
    <location>
        <begin position="601"/>
        <end position="812"/>
    </location>
</feature>
<dbReference type="RefSeq" id="XP_069231440.1">
    <property type="nucleotide sequence ID" value="XM_069371393.1"/>
</dbReference>
<organism evidence="3 4">
    <name type="scientific">Cladosporium halotolerans</name>
    <dbReference type="NCBI Taxonomy" id="1052096"/>
    <lineage>
        <taxon>Eukaryota</taxon>
        <taxon>Fungi</taxon>
        <taxon>Dikarya</taxon>
        <taxon>Ascomycota</taxon>
        <taxon>Pezizomycotina</taxon>
        <taxon>Dothideomycetes</taxon>
        <taxon>Dothideomycetidae</taxon>
        <taxon>Cladosporiales</taxon>
        <taxon>Cladosporiaceae</taxon>
        <taxon>Cladosporium</taxon>
    </lineage>
</organism>
<reference evidence="3 4" key="1">
    <citation type="journal article" date="2020" name="Microbiol. Resour. Announc.">
        <title>Draft Genome Sequence of a Cladosporium Species Isolated from the Mesophotic Ascidian Didemnum maculosum.</title>
        <authorList>
            <person name="Gioti A."/>
            <person name="Siaperas R."/>
            <person name="Nikolaivits E."/>
            <person name="Le Goff G."/>
            <person name="Ouazzani J."/>
            <person name="Kotoulas G."/>
            <person name="Topakas E."/>
        </authorList>
    </citation>
    <scope>NUCLEOTIDE SEQUENCE [LARGE SCALE GENOMIC DNA]</scope>
    <source>
        <strain evidence="3 4">TM138-S3</strain>
    </source>
</reference>
<sequence>MAHLAPARRPIPTHVQGLDFDSEDGLQLVPGNDRTAHDHHHYYYQYHPDLAFVDRSLHDSRLPSAHRFRHAQESRHEYLRSLLNSDLFSTTVWSGFGAGKHAVQSVSVPKTTVKPLAARGRRRRSMAYRTPAERAHSIMIAEEPIVETAPSSPPELSYSKSSKSSSSSCRSLSLDDASTEKLANFEDITLEETGRDSVEDCNLKPESRPTLKRPPRTTENLEVAKRNGASRPAERRDVKSGNARGYPGLQVAAGDPRSQTLGRGMRRGFTSPSSSSYAMGGRRDSSRSPSPAKGLMSSPLSPDVPTPKVSQESGLTARRSSWQPGRKTVKQLEAEYDDLDEEVPDEAILENVPFTPVPGQSRVSRTPSPQRQPSYNNLPPVGAHSSLHSANVPKNAKRPHGPLSRSPRSPKHPRPKMPHSATVHAFPPKPFGRPQRSKSWTDDLNEEARQLSAKLEEYAERRSAEKLRSAPGSASNSPPRNSIQKSRTTVSLAEMPPIQKGNIMIDPLPVSKEKEAVLTRTRPSWLPPKCQKEEKKHMKEWEQMMARAAEADKKRAVKEKAAKENKTEMDGSIARIWEQHVLPNWDAVINEPRTRELWWRGVTPSARGLVWPKAIGNDLSLSASSYTAALARAQQIETRLDALPSEERAKSKEAAWLDAIARDVPAVLPDLGLFNCSPPSPAQQTLSNVLKAYALYRSDVGYVYGTHLIAGLLCLHIPPSEPATAFVALANLLNRPTPLAFLIHDQAAMARSHDLVLTTLKYKSPTLHAHLTSPALGLTPSDLLDPLFRTLFAYNLPPALAARVWDLYAFEGDKALVRAAVAILAKLEPKLYGGRDEVLDLLGWGFEGRWELGSEEEFVAAVREAGKVDGGRRKS</sequence>
<feature type="compositionally biased region" description="Polar residues" evidence="1">
    <location>
        <begin position="361"/>
        <end position="377"/>
    </location>
</feature>
<dbReference type="InterPro" id="IPR035969">
    <property type="entry name" value="Rab-GAP_TBC_sf"/>
</dbReference>
<feature type="compositionally biased region" description="Basic and acidic residues" evidence="1">
    <location>
        <begin position="194"/>
        <end position="209"/>
    </location>
</feature>
<feature type="region of interest" description="Disordered" evidence="1">
    <location>
        <begin position="194"/>
        <end position="447"/>
    </location>
</feature>
<dbReference type="Proteomes" id="UP000803884">
    <property type="component" value="Unassembled WGS sequence"/>
</dbReference>
<dbReference type="EMBL" id="JAAQHG020000007">
    <property type="protein sequence ID" value="KAL1588335.1"/>
    <property type="molecule type" value="Genomic_DNA"/>
</dbReference>
<evidence type="ECO:0000259" key="2">
    <source>
        <dbReference type="PROSITE" id="PS50086"/>
    </source>
</evidence>
<feature type="region of interest" description="Disordered" evidence="1">
    <location>
        <begin position="144"/>
        <end position="176"/>
    </location>
</feature>
<proteinExistence type="predicted"/>
<feature type="region of interest" description="Disordered" evidence="1">
    <location>
        <begin position="459"/>
        <end position="491"/>
    </location>
</feature>
<protein>
    <recommendedName>
        <fullName evidence="2">Rab-GAP TBC domain-containing protein</fullName>
    </recommendedName>
</protein>
<dbReference type="GO" id="GO:0031267">
    <property type="term" value="F:small GTPase binding"/>
    <property type="evidence" value="ECO:0007669"/>
    <property type="project" value="TreeGrafter"/>
</dbReference>
<evidence type="ECO:0000256" key="1">
    <source>
        <dbReference type="SAM" id="MobiDB-lite"/>
    </source>
</evidence>
<dbReference type="PROSITE" id="PS50086">
    <property type="entry name" value="TBC_RABGAP"/>
    <property type="match status" value="1"/>
</dbReference>
<dbReference type="Pfam" id="PF00566">
    <property type="entry name" value="RabGAP-TBC"/>
    <property type="match status" value="1"/>
</dbReference>
<feature type="compositionally biased region" description="Low complexity" evidence="1">
    <location>
        <begin position="154"/>
        <end position="174"/>
    </location>
</feature>
<evidence type="ECO:0000313" key="4">
    <source>
        <dbReference type="Proteomes" id="UP000803884"/>
    </source>
</evidence>
<dbReference type="SUPFAM" id="SSF47923">
    <property type="entry name" value="Ypt/Rab-GAP domain of gyp1p"/>
    <property type="match status" value="2"/>
</dbReference>
<feature type="compositionally biased region" description="Acidic residues" evidence="1">
    <location>
        <begin position="334"/>
        <end position="348"/>
    </location>
</feature>
<dbReference type="PANTHER" id="PTHR47219:SF9">
    <property type="entry name" value="GTPASE ACTIVATING PROTEIN AND CENTROSOME-ASSOCIATED, ISOFORM B"/>
    <property type="match status" value="1"/>
</dbReference>
<dbReference type="Gene3D" id="1.10.472.80">
    <property type="entry name" value="Ypt/Rab-GAP domain of gyp1p, domain 3"/>
    <property type="match status" value="1"/>
</dbReference>
<keyword evidence="4" id="KW-1185">Reference proteome</keyword>
<comment type="caution">
    <text evidence="3">The sequence shown here is derived from an EMBL/GenBank/DDBJ whole genome shotgun (WGS) entry which is preliminary data.</text>
</comment>
<accession>A0AB34KXQ5</accession>
<evidence type="ECO:0000313" key="3">
    <source>
        <dbReference type="EMBL" id="KAL1588335.1"/>
    </source>
</evidence>
<feature type="compositionally biased region" description="Polar residues" evidence="1">
    <location>
        <begin position="472"/>
        <end position="491"/>
    </location>
</feature>
<dbReference type="GO" id="GO:0005096">
    <property type="term" value="F:GTPase activator activity"/>
    <property type="evidence" value="ECO:0007669"/>
    <property type="project" value="TreeGrafter"/>
</dbReference>
<dbReference type="InterPro" id="IPR000195">
    <property type="entry name" value="Rab-GAP-TBC_dom"/>
</dbReference>
<name>A0AB34KXQ5_9PEZI</name>
<dbReference type="InterPro" id="IPR050302">
    <property type="entry name" value="Rab_GAP_TBC_domain"/>
</dbReference>
<dbReference type="Gene3D" id="1.10.10.750">
    <property type="entry name" value="Ypt/Rab-GAP domain of gyp1p, domain 1"/>
    <property type="match status" value="1"/>
</dbReference>
<dbReference type="Gene3D" id="1.10.8.270">
    <property type="entry name" value="putative rabgap domain of human tbc1 domain family member 14 like domains"/>
    <property type="match status" value="1"/>
</dbReference>
<gene>
    <name evidence="3" type="ORF">WHR41_02787</name>
</gene>
<dbReference type="SMART" id="SM00164">
    <property type="entry name" value="TBC"/>
    <property type="match status" value="1"/>
</dbReference>
<feature type="compositionally biased region" description="Polar residues" evidence="1">
    <location>
        <begin position="308"/>
        <end position="323"/>
    </location>
</feature>
<feature type="compositionally biased region" description="Basic residues" evidence="1">
    <location>
        <begin position="408"/>
        <end position="417"/>
    </location>
</feature>
<dbReference type="GeneID" id="96004231"/>
<dbReference type="PANTHER" id="PTHR47219">
    <property type="entry name" value="RAB GTPASE-ACTIVATING PROTEIN 1-LIKE"/>
    <property type="match status" value="1"/>
</dbReference>
<feature type="compositionally biased region" description="Basic and acidic residues" evidence="1">
    <location>
        <begin position="459"/>
        <end position="468"/>
    </location>
</feature>
<dbReference type="AlphaFoldDB" id="A0AB34KXQ5"/>